<dbReference type="Proteomes" id="UP000663853">
    <property type="component" value="Unassembled WGS sequence"/>
</dbReference>
<accession>A0A8H3CG79</accession>
<evidence type="ECO:0000313" key="1">
    <source>
        <dbReference type="EMBL" id="CAE6479553.1"/>
    </source>
</evidence>
<organism evidence="1 2">
    <name type="scientific">Rhizoctonia solani</name>
    <dbReference type="NCBI Taxonomy" id="456999"/>
    <lineage>
        <taxon>Eukaryota</taxon>
        <taxon>Fungi</taxon>
        <taxon>Dikarya</taxon>
        <taxon>Basidiomycota</taxon>
        <taxon>Agaricomycotina</taxon>
        <taxon>Agaricomycetes</taxon>
        <taxon>Cantharellales</taxon>
        <taxon>Ceratobasidiaceae</taxon>
        <taxon>Rhizoctonia</taxon>
    </lineage>
</organism>
<name>A0A8H3CG79_9AGAM</name>
<sequence length="276" mass="30523">MIPPEIILSIVSYVVADIKATERSKLSGFLSTNRMTYTLLSEELYRTAVLHTPRMPGRFAEALAVSPRLASLTENVWIGTLDLDIFGDSQLGSTSSSIERILSLTLKLRRLALPSKYFPRLTVPNGIPAMEHLTVTEDLFPPSTPKFLSLCTIHIHGPLWPTRTETLISHCPNLKHVFCTIPYRSQTSYVTSATQCTRALQSRVRSLSSIEFICSKRVAIPLKGALAGCLSLERETEVTVNTISADQKSPGETWFQECIQAMEDRKASGPEPQGSS</sequence>
<gene>
    <name evidence="1" type="ORF">RDB_LOCUS86662</name>
</gene>
<dbReference type="EMBL" id="CAJMXA010002340">
    <property type="protein sequence ID" value="CAE6479553.1"/>
    <property type="molecule type" value="Genomic_DNA"/>
</dbReference>
<proteinExistence type="predicted"/>
<comment type="caution">
    <text evidence="1">The sequence shown here is derived from an EMBL/GenBank/DDBJ whole genome shotgun (WGS) entry which is preliminary data.</text>
</comment>
<evidence type="ECO:0000313" key="2">
    <source>
        <dbReference type="Proteomes" id="UP000663853"/>
    </source>
</evidence>
<protein>
    <submittedName>
        <fullName evidence="1">Uncharacterized protein</fullName>
    </submittedName>
</protein>
<reference evidence="1" key="1">
    <citation type="submission" date="2021-01" db="EMBL/GenBank/DDBJ databases">
        <authorList>
            <person name="Kaushik A."/>
        </authorList>
    </citation>
    <scope>NUCLEOTIDE SEQUENCE</scope>
    <source>
        <strain evidence="1">AG6-10EEA</strain>
    </source>
</reference>
<dbReference type="AlphaFoldDB" id="A0A8H3CG79"/>
<dbReference type="OrthoDB" id="10266696at2759"/>